<evidence type="ECO:0000313" key="4">
    <source>
        <dbReference type="Proteomes" id="UP001318860"/>
    </source>
</evidence>
<sequence length="306" mass="35161">MADSSSAPPSYTLPITDKPRRYEGDEFKESKLTRFKHARKPAFRFFFCWASEKPGFTHDSRTYNAMMDVLGKTRQFETMVSVLEEMGERGLLTMETFSICIKAFAAAKERKKAVGIFDLMKKYKFKVGVETINCLLDALGREKLVKEAQVLFEKLEHKFTPNLRTYTILLNGWCQVKNLMEAGRIWNGMIDNGLMPDIIAYNTMLEGLLRSKKISDLIKLFEVMKSKGPLPNARSYTILIKDLCKHGNMEEAIDYFYDMLNSGCEPDAAIYTCLMTGFANQKKMDMVYRLLKERKDAYLTGGHIML</sequence>
<dbReference type="Proteomes" id="UP001318860">
    <property type="component" value="Unassembled WGS sequence"/>
</dbReference>
<evidence type="ECO:0000256" key="2">
    <source>
        <dbReference type="PROSITE-ProRule" id="PRU00708"/>
    </source>
</evidence>
<dbReference type="Gene3D" id="1.25.40.10">
    <property type="entry name" value="Tetratricopeptide repeat domain"/>
    <property type="match status" value="2"/>
</dbReference>
<reference evidence="3 4" key="1">
    <citation type="journal article" date="2021" name="Comput. Struct. Biotechnol. J.">
        <title>De novo genome assembly of the potent medicinal plant Rehmannia glutinosa using nanopore technology.</title>
        <authorList>
            <person name="Ma L."/>
            <person name="Dong C."/>
            <person name="Song C."/>
            <person name="Wang X."/>
            <person name="Zheng X."/>
            <person name="Niu Y."/>
            <person name="Chen S."/>
            <person name="Feng W."/>
        </authorList>
    </citation>
    <scope>NUCLEOTIDE SEQUENCE [LARGE SCALE GENOMIC DNA]</scope>
    <source>
        <strain evidence="3">DH-2019</strain>
    </source>
</reference>
<dbReference type="InterPro" id="IPR002885">
    <property type="entry name" value="PPR_rpt"/>
</dbReference>
<dbReference type="EMBL" id="JABTTQ020000099">
    <property type="protein sequence ID" value="KAK6141686.1"/>
    <property type="molecule type" value="Genomic_DNA"/>
</dbReference>
<dbReference type="Pfam" id="PF01535">
    <property type="entry name" value="PPR"/>
    <property type="match status" value="1"/>
</dbReference>
<comment type="caution">
    <text evidence="3">The sequence shown here is derived from an EMBL/GenBank/DDBJ whole genome shotgun (WGS) entry which is preliminary data.</text>
</comment>
<keyword evidence="4" id="KW-1185">Reference proteome</keyword>
<feature type="repeat" description="PPR" evidence="2">
    <location>
        <begin position="162"/>
        <end position="196"/>
    </location>
</feature>
<evidence type="ECO:0000256" key="1">
    <source>
        <dbReference type="ARBA" id="ARBA00022737"/>
    </source>
</evidence>
<accession>A0ABR0W4U7</accession>
<dbReference type="PANTHER" id="PTHR47942">
    <property type="entry name" value="TETRATRICOPEPTIDE REPEAT (TPR)-LIKE SUPERFAMILY PROTEIN-RELATED"/>
    <property type="match status" value="1"/>
</dbReference>
<name>A0ABR0W4U7_REHGL</name>
<proteinExistence type="predicted"/>
<protein>
    <recommendedName>
        <fullName evidence="5">Pentatricopeptide repeat-containing protein</fullName>
    </recommendedName>
</protein>
<dbReference type="Pfam" id="PF13041">
    <property type="entry name" value="PPR_2"/>
    <property type="match status" value="3"/>
</dbReference>
<feature type="repeat" description="PPR" evidence="2">
    <location>
        <begin position="232"/>
        <end position="266"/>
    </location>
</feature>
<evidence type="ECO:0008006" key="5">
    <source>
        <dbReference type="Google" id="ProtNLM"/>
    </source>
</evidence>
<dbReference type="PROSITE" id="PS51375">
    <property type="entry name" value="PPR"/>
    <property type="match status" value="4"/>
</dbReference>
<dbReference type="InterPro" id="IPR051222">
    <property type="entry name" value="PPR/CCM1_RNA-binding"/>
</dbReference>
<feature type="repeat" description="PPR" evidence="2">
    <location>
        <begin position="59"/>
        <end position="93"/>
    </location>
</feature>
<gene>
    <name evidence="3" type="ORF">DH2020_024579</name>
</gene>
<evidence type="ECO:0000313" key="3">
    <source>
        <dbReference type="EMBL" id="KAK6141686.1"/>
    </source>
</evidence>
<dbReference type="InterPro" id="IPR011990">
    <property type="entry name" value="TPR-like_helical_dom_sf"/>
</dbReference>
<organism evidence="3 4">
    <name type="scientific">Rehmannia glutinosa</name>
    <name type="common">Chinese foxglove</name>
    <dbReference type="NCBI Taxonomy" id="99300"/>
    <lineage>
        <taxon>Eukaryota</taxon>
        <taxon>Viridiplantae</taxon>
        <taxon>Streptophyta</taxon>
        <taxon>Embryophyta</taxon>
        <taxon>Tracheophyta</taxon>
        <taxon>Spermatophyta</taxon>
        <taxon>Magnoliopsida</taxon>
        <taxon>eudicotyledons</taxon>
        <taxon>Gunneridae</taxon>
        <taxon>Pentapetalae</taxon>
        <taxon>asterids</taxon>
        <taxon>lamiids</taxon>
        <taxon>Lamiales</taxon>
        <taxon>Orobanchaceae</taxon>
        <taxon>Rehmannieae</taxon>
        <taxon>Rehmannia</taxon>
    </lineage>
</organism>
<feature type="repeat" description="PPR" evidence="2">
    <location>
        <begin position="197"/>
        <end position="231"/>
    </location>
</feature>
<keyword evidence="1" id="KW-0677">Repeat</keyword>
<dbReference type="NCBIfam" id="TIGR00756">
    <property type="entry name" value="PPR"/>
    <property type="match status" value="5"/>
</dbReference>
<dbReference type="PANTHER" id="PTHR47942:SF48">
    <property type="entry name" value="OS05G0355200 PROTEIN"/>
    <property type="match status" value="1"/>
</dbReference>